<keyword evidence="2" id="KW-1185">Reference proteome</keyword>
<dbReference type="InterPro" id="IPR009100">
    <property type="entry name" value="AcylCoA_DH/oxidase_NM_dom_sf"/>
</dbReference>
<organism evidence="1 2">
    <name type="scientific">Streptomyces doudnae</name>
    <dbReference type="NCBI Taxonomy" id="3075536"/>
    <lineage>
        <taxon>Bacteria</taxon>
        <taxon>Bacillati</taxon>
        <taxon>Actinomycetota</taxon>
        <taxon>Actinomycetes</taxon>
        <taxon>Kitasatosporales</taxon>
        <taxon>Streptomycetaceae</taxon>
        <taxon>Streptomyces</taxon>
    </lineage>
</organism>
<dbReference type="Gene3D" id="1.10.540.10">
    <property type="entry name" value="Acyl-CoA dehydrogenase/oxidase, N-terminal domain"/>
    <property type="match status" value="1"/>
</dbReference>
<protein>
    <submittedName>
        <fullName evidence="1">Acyl-CoA dehydrogenase</fullName>
    </submittedName>
</protein>
<reference evidence="2" key="1">
    <citation type="submission" date="2023-07" db="EMBL/GenBank/DDBJ databases">
        <title>30 novel species of actinomycetes from the DSMZ collection.</title>
        <authorList>
            <person name="Nouioui I."/>
        </authorList>
    </citation>
    <scope>NUCLEOTIDE SEQUENCE [LARGE SCALE GENOMIC DNA]</scope>
    <source>
        <strain evidence="2">DSM 41981</strain>
    </source>
</reference>
<proteinExistence type="predicted"/>
<name>A0ABD5F467_9ACTN</name>
<accession>A0ABD5F467</accession>
<dbReference type="AlphaFoldDB" id="A0ABD5F467"/>
<gene>
    <name evidence="1" type="ORF">RM877_39835</name>
</gene>
<dbReference type="InterPro" id="IPR037069">
    <property type="entry name" value="AcylCoA_DH/ox_N_sf"/>
</dbReference>
<feature type="non-terminal residue" evidence="1">
    <location>
        <position position="137"/>
    </location>
</feature>
<dbReference type="Proteomes" id="UP001183535">
    <property type="component" value="Unassembled WGS sequence"/>
</dbReference>
<dbReference type="EMBL" id="JAVRES010000244">
    <property type="protein sequence ID" value="MDT0440797.1"/>
    <property type="molecule type" value="Genomic_DNA"/>
</dbReference>
<dbReference type="SUPFAM" id="SSF56645">
    <property type="entry name" value="Acyl-CoA dehydrogenase NM domain-like"/>
    <property type="match status" value="1"/>
</dbReference>
<sequence length="137" mass="14389">MTSVTDRIDALERSFGPLDDPANPLGGAAFVAADTAGAMPPGAEAVLDAHGLNAEFVPAALGGRLRRMDELGRVLRPVFRRDASLGFGYGLNCFFAAAPVWTAGDEAQRRFIASLLLGGDRVAVARHGVAHGNDFVR</sequence>
<evidence type="ECO:0000313" key="1">
    <source>
        <dbReference type="EMBL" id="MDT0440797.1"/>
    </source>
</evidence>
<evidence type="ECO:0000313" key="2">
    <source>
        <dbReference type="Proteomes" id="UP001183535"/>
    </source>
</evidence>
<comment type="caution">
    <text evidence="1">The sequence shown here is derived from an EMBL/GenBank/DDBJ whole genome shotgun (WGS) entry which is preliminary data.</text>
</comment>